<keyword evidence="2" id="KW-1185">Reference proteome</keyword>
<dbReference type="AlphaFoldDB" id="K3WB33"/>
<dbReference type="Proteomes" id="UP000019132">
    <property type="component" value="Unassembled WGS sequence"/>
</dbReference>
<dbReference type="EMBL" id="GL376634">
    <property type="status" value="NOT_ANNOTATED_CDS"/>
    <property type="molecule type" value="Genomic_DNA"/>
</dbReference>
<evidence type="ECO:0000313" key="1">
    <source>
        <dbReference type="EnsemblProtists" id="PYU1_T002174"/>
    </source>
</evidence>
<dbReference type="EnsemblProtists" id="PYU1_T002174">
    <property type="protein sequence ID" value="PYU1_T002174"/>
    <property type="gene ID" value="PYU1_G002172"/>
</dbReference>
<reference evidence="2" key="1">
    <citation type="journal article" date="2010" name="Genome Biol.">
        <title>Genome sequence of the necrotrophic plant pathogen Pythium ultimum reveals original pathogenicity mechanisms and effector repertoire.</title>
        <authorList>
            <person name="Levesque C.A."/>
            <person name="Brouwer H."/>
            <person name="Cano L."/>
            <person name="Hamilton J.P."/>
            <person name="Holt C."/>
            <person name="Huitema E."/>
            <person name="Raffaele S."/>
            <person name="Robideau G.P."/>
            <person name="Thines M."/>
            <person name="Win J."/>
            <person name="Zerillo M.M."/>
            <person name="Beakes G.W."/>
            <person name="Boore J.L."/>
            <person name="Busam D."/>
            <person name="Dumas B."/>
            <person name="Ferriera S."/>
            <person name="Fuerstenberg S.I."/>
            <person name="Gachon C.M."/>
            <person name="Gaulin E."/>
            <person name="Govers F."/>
            <person name="Grenville-Briggs L."/>
            <person name="Horner N."/>
            <person name="Hostetler J."/>
            <person name="Jiang R.H."/>
            <person name="Johnson J."/>
            <person name="Krajaejun T."/>
            <person name="Lin H."/>
            <person name="Meijer H.J."/>
            <person name="Moore B."/>
            <person name="Morris P."/>
            <person name="Phuntmart V."/>
            <person name="Puiu D."/>
            <person name="Shetty J."/>
            <person name="Stajich J.E."/>
            <person name="Tripathy S."/>
            <person name="Wawra S."/>
            <person name="van West P."/>
            <person name="Whitty B.R."/>
            <person name="Coutinho P.M."/>
            <person name="Henrissat B."/>
            <person name="Martin F."/>
            <person name="Thomas P.D."/>
            <person name="Tyler B.M."/>
            <person name="De Vries R.P."/>
            <person name="Kamoun S."/>
            <person name="Yandell M."/>
            <person name="Tisserat N."/>
            <person name="Buell C.R."/>
        </authorList>
    </citation>
    <scope>NUCLEOTIDE SEQUENCE</scope>
    <source>
        <strain evidence="2">DAOM:BR144</strain>
    </source>
</reference>
<dbReference type="InParanoid" id="K3WB33"/>
<protein>
    <submittedName>
        <fullName evidence="1">Uncharacterized protein</fullName>
    </submittedName>
</protein>
<sequence length="82" mass="9056">MYNKTTDCMANLAMDSTSSRVIDKYLCGHGLNNGTETEEHINVHKAVSIAVGLHKFVVVSLSLTEYITKLQLDVLKNMQQGS</sequence>
<name>K3WB33_GLOUD</name>
<dbReference type="HOGENOM" id="CLU_2563499_0_0_1"/>
<reference evidence="2" key="2">
    <citation type="submission" date="2010-04" db="EMBL/GenBank/DDBJ databases">
        <authorList>
            <person name="Buell R."/>
            <person name="Hamilton J."/>
            <person name="Hostetler J."/>
        </authorList>
    </citation>
    <scope>NUCLEOTIDE SEQUENCE [LARGE SCALE GENOMIC DNA]</scope>
    <source>
        <strain evidence="2">DAOM:BR144</strain>
    </source>
</reference>
<proteinExistence type="predicted"/>
<organism evidence="1 2">
    <name type="scientific">Globisporangium ultimum (strain ATCC 200006 / CBS 805.95 / DAOM BR144)</name>
    <name type="common">Pythium ultimum</name>
    <dbReference type="NCBI Taxonomy" id="431595"/>
    <lineage>
        <taxon>Eukaryota</taxon>
        <taxon>Sar</taxon>
        <taxon>Stramenopiles</taxon>
        <taxon>Oomycota</taxon>
        <taxon>Peronosporomycetes</taxon>
        <taxon>Pythiales</taxon>
        <taxon>Pythiaceae</taxon>
        <taxon>Globisporangium</taxon>
    </lineage>
</organism>
<dbReference type="VEuPathDB" id="FungiDB:PYU1_G002172"/>
<accession>K3WB33</accession>
<reference evidence="1" key="3">
    <citation type="submission" date="2015-02" db="UniProtKB">
        <authorList>
            <consortium name="EnsemblProtists"/>
        </authorList>
    </citation>
    <scope>IDENTIFICATION</scope>
    <source>
        <strain evidence="1">DAOM BR144</strain>
    </source>
</reference>
<evidence type="ECO:0000313" key="2">
    <source>
        <dbReference type="Proteomes" id="UP000019132"/>
    </source>
</evidence>